<dbReference type="FunFam" id="3.20.20.80:FF:000004">
    <property type="entry name" value="Beta-glucosidase 6-phospho-beta-glucosidase"/>
    <property type="match status" value="1"/>
</dbReference>
<evidence type="ECO:0000256" key="4">
    <source>
        <dbReference type="RuleBase" id="RU003690"/>
    </source>
</evidence>
<dbReference type="AlphaFoldDB" id="A0AAU7C703"/>
<reference evidence="6" key="1">
    <citation type="submission" date="2024-04" db="EMBL/GenBank/DDBJ databases">
        <title>Limosilactobacillus allomucosae sp. nov., a novel species isolated from wild boar faecal samples as a potential probiotics for domestic pigs.</title>
        <authorList>
            <person name="Chen B."/>
        </authorList>
    </citation>
    <scope>NUCLEOTIDE SEQUENCE</scope>
    <source>
        <strain evidence="6">WILCCON 0051</strain>
    </source>
</reference>
<keyword evidence="3 6" id="KW-0326">Glycosidase</keyword>
<dbReference type="RefSeq" id="WP_347953993.1">
    <property type="nucleotide sequence ID" value="NZ_CP154878.1"/>
</dbReference>
<keyword evidence="7" id="KW-1185">Reference proteome</keyword>
<proteinExistence type="inferred from homology"/>
<dbReference type="EC" id="3.2.1.-" evidence="6"/>
<protein>
    <submittedName>
        <fullName evidence="6">Glycoside hydrolase family 1 protein</fullName>
        <ecNumber evidence="6">3.2.1.-</ecNumber>
    </submittedName>
</protein>
<dbReference type="PANTHER" id="PTHR10353">
    <property type="entry name" value="GLYCOSYL HYDROLASE"/>
    <property type="match status" value="1"/>
</dbReference>
<evidence type="ECO:0000256" key="2">
    <source>
        <dbReference type="ARBA" id="ARBA00022801"/>
    </source>
</evidence>
<keyword evidence="2 6" id="KW-0378">Hydrolase</keyword>
<reference evidence="5 7" key="2">
    <citation type="submission" date="2024-04" db="EMBL/GenBank/DDBJ databases">
        <title>Limosilactobacillus allomucosae sp. nov., a novel species isolated from wild boar faecal samples as potential probiotics for domestic pigs.</title>
        <authorList>
            <person name="Chen B."/>
        </authorList>
    </citation>
    <scope>NUCLEOTIDE SEQUENCE [LARGE SCALE GENOMIC DNA]</scope>
    <source>
        <strain evidence="5 7">WILCCON 0055</strain>
    </source>
</reference>
<dbReference type="SUPFAM" id="SSF51445">
    <property type="entry name" value="(Trans)glycosidases"/>
    <property type="match status" value="1"/>
</dbReference>
<dbReference type="EMBL" id="JBCNVT010000001">
    <property type="protein sequence ID" value="MEO5286024.1"/>
    <property type="molecule type" value="Genomic_DNA"/>
</dbReference>
<comment type="similarity">
    <text evidence="1 4">Belongs to the glycosyl hydrolase 1 family.</text>
</comment>
<dbReference type="GO" id="GO:0016052">
    <property type="term" value="P:carbohydrate catabolic process"/>
    <property type="evidence" value="ECO:0007669"/>
    <property type="project" value="TreeGrafter"/>
</dbReference>
<dbReference type="GO" id="GO:0008422">
    <property type="term" value="F:beta-glucosidase activity"/>
    <property type="evidence" value="ECO:0007669"/>
    <property type="project" value="TreeGrafter"/>
</dbReference>
<dbReference type="GO" id="GO:0005829">
    <property type="term" value="C:cytosol"/>
    <property type="evidence" value="ECO:0007669"/>
    <property type="project" value="TreeGrafter"/>
</dbReference>
<dbReference type="InterPro" id="IPR017853">
    <property type="entry name" value="GH"/>
</dbReference>
<accession>A0AAU7C703</accession>
<dbReference type="EMBL" id="CP154878">
    <property type="protein sequence ID" value="XBG96594.1"/>
    <property type="molecule type" value="Genomic_DNA"/>
</dbReference>
<gene>
    <name evidence="5" type="ORF">AAVZ08_05335</name>
    <name evidence="6" type="ORF">ABC765_05405</name>
</gene>
<dbReference type="KEGG" id="lalo:ABC765_05405"/>
<dbReference type="PANTHER" id="PTHR10353:SF122">
    <property type="entry name" value="6-PHOSPHO-BETA-GLUCOSIDASE ASCB-RELATED"/>
    <property type="match status" value="1"/>
</dbReference>
<organism evidence="6">
    <name type="scientific">Limosilactobacillus allomucosae</name>
    <dbReference type="NCBI Taxonomy" id="3142938"/>
    <lineage>
        <taxon>Bacteria</taxon>
        <taxon>Bacillati</taxon>
        <taxon>Bacillota</taxon>
        <taxon>Bacilli</taxon>
        <taxon>Lactobacillales</taxon>
        <taxon>Lactobacillaceae</taxon>
        <taxon>Limosilactobacillus</taxon>
    </lineage>
</organism>
<dbReference type="PRINTS" id="PR00131">
    <property type="entry name" value="GLHYDRLASE1"/>
</dbReference>
<dbReference type="Proteomes" id="UP001456307">
    <property type="component" value="Unassembled WGS sequence"/>
</dbReference>
<sequence length="454" mass="53474">MPKDFFWGNSVSSMQTEGAWNLDGKSRSVYDVRPATATTTDWHDAIDEYHRYEEDLDLMKAMNMNMYRIQISWSRVIKDGDGQLNEKGLAYYDRLVDAMLKRNIEPMICLYHFDMPLKLAEQENGFMSRRVVEAFVEYGKQMIDHFADRVKYWIVFNEHNLYFTDEVFNISGYTKGDRSINDMYRIFHHTMLAYARLSHYLHEKHPDLKMGGMIAYTPAYPATSKPIDVYEARKSNEFLNENLNKLYTTGQYSNEVMSWIKNHEIDYDWQPGDEETLASVHTDYLAFSYYRSTTLNADKVPADEAPNRYLNYGFENNRFLAKSDFDWDIDPLGFRNIITHTYNCYHLPVFPIENGIGCRESWDGVHEIQDDVRISYHRQHIQAMKDAMFEDGAEVLGYLGWGLIDIPSSHADMNKRYGAVYVNRTNHDLKDLRRVPKKSFYWFQKVFKNNGDEL</sequence>
<evidence type="ECO:0000313" key="6">
    <source>
        <dbReference type="EMBL" id="XBG96594.1"/>
    </source>
</evidence>
<name>A0AAU7C703_9LACO</name>
<dbReference type="InterPro" id="IPR001360">
    <property type="entry name" value="Glyco_hydro_1"/>
</dbReference>
<evidence type="ECO:0000313" key="7">
    <source>
        <dbReference type="Proteomes" id="UP001456307"/>
    </source>
</evidence>
<dbReference type="Pfam" id="PF00232">
    <property type="entry name" value="Glyco_hydro_1"/>
    <property type="match status" value="1"/>
</dbReference>
<evidence type="ECO:0000256" key="3">
    <source>
        <dbReference type="ARBA" id="ARBA00023295"/>
    </source>
</evidence>
<dbReference type="Gene3D" id="3.20.20.80">
    <property type="entry name" value="Glycosidases"/>
    <property type="match status" value="1"/>
</dbReference>
<evidence type="ECO:0000313" key="5">
    <source>
        <dbReference type="EMBL" id="MEO5286024.1"/>
    </source>
</evidence>
<evidence type="ECO:0000256" key="1">
    <source>
        <dbReference type="ARBA" id="ARBA00010838"/>
    </source>
</evidence>